<dbReference type="NCBIfam" id="TIGR00738">
    <property type="entry name" value="rrf2_super"/>
    <property type="match status" value="1"/>
</dbReference>
<dbReference type="AlphaFoldDB" id="A0A6N8CW12"/>
<dbReference type="Proteomes" id="UP000440978">
    <property type="component" value="Unassembled WGS sequence"/>
</dbReference>
<dbReference type="Gene3D" id="1.10.10.10">
    <property type="entry name" value="Winged helix-like DNA-binding domain superfamily/Winged helix DNA-binding domain"/>
    <property type="match status" value="1"/>
</dbReference>
<reference evidence="1 2" key="1">
    <citation type="submission" date="2019-11" db="EMBL/GenBank/DDBJ databases">
        <title>Terrilactibacillus tamarindus sp. nov. BCM23-1 isolated from bark of Tamarindus indica.</title>
        <authorList>
            <person name="Kingkaew E."/>
            <person name="Tanasupawat S."/>
        </authorList>
    </citation>
    <scope>NUCLEOTIDE SEQUENCE [LARGE SCALE GENOMIC DNA]</scope>
    <source>
        <strain evidence="1 2">BCM23-1</strain>
    </source>
</reference>
<dbReference type="InterPro" id="IPR036388">
    <property type="entry name" value="WH-like_DNA-bd_sf"/>
</dbReference>
<dbReference type="PROSITE" id="PS51197">
    <property type="entry name" value="HTH_RRF2_2"/>
    <property type="match status" value="1"/>
</dbReference>
<dbReference type="InterPro" id="IPR000944">
    <property type="entry name" value="Tscrpt_reg_Rrf2"/>
</dbReference>
<dbReference type="OrthoDB" id="9808360at2"/>
<comment type="caution">
    <text evidence="1">The sequence shown here is derived from an EMBL/GenBank/DDBJ whole genome shotgun (WGS) entry which is preliminary data.</text>
</comment>
<keyword evidence="2" id="KW-1185">Reference proteome</keyword>
<dbReference type="SUPFAM" id="SSF46785">
    <property type="entry name" value="Winged helix' DNA-binding domain"/>
    <property type="match status" value="1"/>
</dbReference>
<dbReference type="GO" id="GO:0003700">
    <property type="term" value="F:DNA-binding transcription factor activity"/>
    <property type="evidence" value="ECO:0007669"/>
    <property type="project" value="TreeGrafter"/>
</dbReference>
<dbReference type="InterPro" id="IPR036390">
    <property type="entry name" value="WH_DNA-bd_sf"/>
</dbReference>
<dbReference type="GO" id="GO:0005829">
    <property type="term" value="C:cytosol"/>
    <property type="evidence" value="ECO:0007669"/>
    <property type="project" value="TreeGrafter"/>
</dbReference>
<evidence type="ECO:0000313" key="2">
    <source>
        <dbReference type="Proteomes" id="UP000440978"/>
    </source>
</evidence>
<accession>A0A6N8CW12</accession>
<sequence>MDKRYPLSILKGGGPLKLTSGVEQAACIIVMLSTQAADIPVTSDVISERLGVSPSYLKKIMRKLVVGGLIKSVPGVNGGFILAKTPASIPIIDLVDAIEGNEPIFQSTGLVRKAFGDIDVAEKGVLKFENIVNEAQEAFRAKLSNMTVEKFLQETIDTNEIQVKDWNQISDEDND</sequence>
<dbReference type="PROSITE" id="PS01332">
    <property type="entry name" value="HTH_RRF2_1"/>
    <property type="match status" value="1"/>
</dbReference>
<name>A0A6N8CW12_9BACI</name>
<gene>
    <name evidence="1" type="ORF">GMB86_11630</name>
</gene>
<dbReference type="PANTHER" id="PTHR33221:SF9">
    <property type="entry name" value="RRF2 FAMILY PROTEIN"/>
    <property type="match status" value="1"/>
</dbReference>
<protein>
    <submittedName>
        <fullName evidence="1">Rrf2 family transcriptional regulator</fullName>
    </submittedName>
</protein>
<dbReference type="PANTHER" id="PTHR33221">
    <property type="entry name" value="WINGED HELIX-TURN-HELIX TRANSCRIPTIONAL REGULATOR, RRF2 FAMILY"/>
    <property type="match status" value="1"/>
</dbReference>
<dbReference type="EMBL" id="WNHB01000019">
    <property type="protein sequence ID" value="MTT32656.1"/>
    <property type="molecule type" value="Genomic_DNA"/>
</dbReference>
<dbReference type="InterPro" id="IPR030489">
    <property type="entry name" value="TR_Rrf2-type_CS"/>
</dbReference>
<proteinExistence type="predicted"/>
<organism evidence="1 2">
    <name type="scientific">Terrilactibacillus tamarindi</name>
    <dbReference type="NCBI Taxonomy" id="2599694"/>
    <lineage>
        <taxon>Bacteria</taxon>
        <taxon>Bacillati</taxon>
        <taxon>Bacillota</taxon>
        <taxon>Bacilli</taxon>
        <taxon>Bacillales</taxon>
        <taxon>Bacillaceae</taxon>
        <taxon>Terrilactibacillus</taxon>
    </lineage>
</organism>
<evidence type="ECO:0000313" key="1">
    <source>
        <dbReference type="EMBL" id="MTT32656.1"/>
    </source>
</evidence>
<dbReference type="Pfam" id="PF02082">
    <property type="entry name" value="Rrf2"/>
    <property type="match status" value="1"/>
</dbReference>